<keyword evidence="7" id="KW-0547">Nucleotide-binding</keyword>
<comment type="similarity">
    <text evidence="2">Belongs to the TsaE family.</text>
</comment>
<evidence type="ECO:0000256" key="8">
    <source>
        <dbReference type="ARBA" id="ARBA00022840"/>
    </source>
</evidence>
<keyword evidence="8" id="KW-0067">ATP-binding</keyword>
<evidence type="ECO:0000313" key="12">
    <source>
        <dbReference type="Proteomes" id="UP000824165"/>
    </source>
</evidence>
<dbReference type="NCBIfam" id="TIGR00150">
    <property type="entry name" value="T6A_YjeE"/>
    <property type="match status" value="1"/>
</dbReference>
<keyword evidence="9" id="KW-0460">Magnesium</keyword>
<evidence type="ECO:0000256" key="1">
    <source>
        <dbReference type="ARBA" id="ARBA00004496"/>
    </source>
</evidence>
<dbReference type="SUPFAM" id="SSF52540">
    <property type="entry name" value="P-loop containing nucleoside triphosphate hydrolases"/>
    <property type="match status" value="1"/>
</dbReference>
<protein>
    <recommendedName>
        <fullName evidence="3">tRNA threonylcarbamoyladenosine biosynthesis protein TsaE</fullName>
    </recommendedName>
    <alternativeName>
        <fullName evidence="10">t(6)A37 threonylcarbamoyladenosine biosynthesis protein TsaE</fullName>
    </alternativeName>
</protein>
<gene>
    <name evidence="11" type="primary">tsaE</name>
    <name evidence="11" type="ORF">IAA60_06785</name>
</gene>
<reference evidence="11" key="1">
    <citation type="submission" date="2020-10" db="EMBL/GenBank/DDBJ databases">
        <authorList>
            <person name="Gilroy R."/>
        </authorList>
    </citation>
    <scope>NUCLEOTIDE SEQUENCE</scope>
    <source>
        <strain evidence="11">CHK181-108</strain>
    </source>
</reference>
<comment type="caution">
    <text evidence="11">The sequence shown here is derived from an EMBL/GenBank/DDBJ whole genome shotgun (WGS) entry which is preliminary data.</text>
</comment>
<dbReference type="PANTHER" id="PTHR33540">
    <property type="entry name" value="TRNA THREONYLCARBAMOYLADENOSINE BIOSYNTHESIS PROTEIN TSAE"/>
    <property type="match status" value="1"/>
</dbReference>
<proteinExistence type="inferred from homology"/>
<dbReference type="Proteomes" id="UP000824165">
    <property type="component" value="Unassembled WGS sequence"/>
</dbReference>
<dbReference type="AlphaFoldDB" id="A0A9D1H4B9"/>
<evidence type="ECO:0000313" key="11">
    <source>
        <dbReference type="EMBL" id="HIT85596.1"/>
    </source>
</evidence>
<dbReference type="Gene3D" id="3.40.50.300">
    <property type="entry name" value="P-loop containing nucleotide triphosphate hydrolases"/>
    <property type="match status" value="1"/>
</dbReference>
<name>A0A9D1H4B9_9FIRM</name>
<organism evidence="11 12">
    <name type="scientific">Candidatus Ornithomonoglobus intestinigallinarum</name>
    <dbReference type="NCBI Taxonomy" id="2840894"/>
    <lineage>
        <taxon>Bacteria</taxon>
        <taxon>Bacillati</taxon>
        <taxon>Bacillota</taxon>
        <taxon>Clostridia</taxon>
        <taxon>Candidatus Ornithomonoglobus</taxon>
    </lineage>
</organism>
<reference evidence="11" key="2">
    <citation type="journal article" date="2021" name="PeerJ">
        <title>Extensive microbial diversity within the chicken gut microbiome revealed by metagenomics and culture.</title>
        <authorList>
            <person name="Gilroy R."/>
            <person name="Ravi A."/>
            <person name="Getino M."/>
            <person name="Pursley I."/>
            <person name="Horton D.L."/>
            <person name="Alikhan N.F."/>
            <person name="Baker D."/>
            <person name="Gharbi K."/>
            <person name="Hall N."/>
            <person name="Watson M."/>
            <person name="Adriaenssens E.M."/>
            <person name="Foster-Nyarko E."/>
            <person name="Jarju S."/>
            <person name="Secka A."/>
            <person name="Antonio M."/>
            <person name="Oren A."/>
            <person name="Chaudhuri R.R."/>
            <person name="La Ragione R."/>
            <person name="Hildebrand F."/>
            <person name="Pallen M.J."/>
        </authorList>
    </citation>
    <scope>NUCLEOTIDE SEQUENCE</scope>
    <source>
        <strain evidence="11">CHK181-108</strain>
    </source>
</reference>
<evidence type="ECO:0000256" key="10">
    <source>
        <dbReference type="ARBA" id="ARBA00032441"/>
    </source>
</evidence>
<evidence type="ECO:0000256" key="5">
    <source>
        <dbReference type="ARBA" id="ARBA00022694"/>
    </source>
</evidence>
<evidence type="ECO:0000256" key="7">
    <source>
        <dbReference type="ARBA" id="ARBA00022741"/>
    </source>
</evidence>
<evidence type="ECO:0000256" key="4">
    <source>
        <dbReference type="ARBA" id="ARBA00022490"/>
    </source>
</evidence>
<dbReference type="InterPro" id="IPR027417">
    <property type="entry name" value="P-loop_NTPase"/>
</dbReference>
<sequence length="141" mass="15188">MYITASEKETETVASELAKALEPGSVVCMYGDLGAGKTAFARGIAAGLGIDEPVTSPTFTIINEYEGALPLYHFDVYRAGGSEGMAETGFDEYFYGDGVCVVEWAELIEDILPDDTIDVTIKRLPDKGDDCREIVITCNGE</sequence>
<evidence type="ECO:0000256" key="6">
    <source>
        <dbReference type="ARBA" id="ARBA00022723"/>
    </source>
</evidence>
<dbReference type="EMBL" id="DVLU01000065">
    <property type="protein sequence ID" value="HIT85596.1"/>
    <property type="molecule type" value="Genomic_DNA"/>
</dbReference>
<keyword evidence="4" id="KW-0963">Cytoplasm</keyword>
<dbReference type="InterPro" id="IPR003442">
    <property type="entry name" value="T6A_TsaE"/>
</dbReference>
<evidence type="ECO:0000256" key="3">
    <source>
        <dbReference type="ARBA" id="ARBA00019010"/>
    </source>
</evidence>
<comment type="subcellular location">
    <subcellularLocation>
        <location evidence="1">Cytoplasm</location>
    </subcellularLocation>
</comment>
<evidence type="ECO:0000256" key="9">
    <source>
        <dbReference type="ARBA" id="ARBA00022842"/>
    </source>
</evidence>
<dbReference type="GO" id="GO:0002949">
    <property type="term" value="P:tRNA threonylcarbamoyladenosine modification"/>
    <property type="evidence" value="ECO:0007669"/>
    <property type="project" value="InterPro"/>
</dbReference>
<dbReference type="GO" id="GO:0005524">
    <property type="term" value="F:ATP binding"/>
    <property type="evidence" value="ECO:0007669"/>
    <property type="project" value="UniProtKB-KW"/>
</dbReference>
<keyword evidence="5" id="KW-0819">tRNA processing</keyword>
<dbReference type="GO" id="GO:0005737">
    <property type="term" value="C:cytoplasm"/>
    <property type="evidence" value="ECO:0007669"/>
    <property type="project" value="UniProtKB-SubCell"/>
</dbReference>
<dbReference type="GO" id="GO:0046872">
    <property type="term" value="F:metal ion binding"/>
    <property type="evidence" value="ECO:0007669"/>
    <property type="project" value="UniProtKB-KW"/>
</dbReference>
<keyword evidence="6" id="KW-0479">Metal-binding</keyword>
<dbReference type="Pfam" id="PF02367">
    <property type="entry name" value="TsaE"/>
    <property type="match status" value="1"/>
</dbReference>
<evidence type="ECO:0000256" key="2">
    <source>
        <dbReference type="ARBA" id="ARBA00007599"/>
    </source>
</evidence>
<accession>A0A9D1H4B9</accession>
<dbReference type="PANTHER" id="PTHR33540:SF2">
    <property type="entry name" value="TRNA THREONYLCARBAMOYLADENOSINE BIOSYNTHESIS PROTEIN TSAE"/>
    <property type="match status" value="1"/>
</dbReference>